<dbReference type="InterPro" id="IPR025202">
    <property type="entry name" value="PLD-like_dom"/>
</dbReference>
<dbReference type="Pfam" id="PF13091">
    <property type="entry name" value="PLDc_2"/>
    <property type="match status" value="2"/>
</dbReference>
<feature type="compositionally biased region" description="Polar residues" evidence="1">
    <location>
        <begin position="459"/>
        <end position="469"/>
    </location>
</feature>
<dbReference type="InterPro" id="IPR001736">
    <property type="entry name" value="PLipase_D/transphosphatidylase"/>
</dbReference>
<dbReference type="RefSeq" id="WP_181741755.1">
    <property type="nucleotide sequence ID" value="NZ_JACEMT010000055.1"/>
</dbReference>
<comment type="caution">
    <text evidence="3">The sequence shown here is derived from an EMBL/GenBank/DDBJ whole genome shotgun (WGS) entry which is preliminary data.</text>
</comment>
<feature type="region of interest" description="Disordered" evidence="1">
    <location>
        <begin position="456"/>
        <end position="481"/>
    </location>
</feature>
<proteinExistence type="predicted"/>
<dbReference type="PROSITE" id="PS50035">
    <property type="entry name" value="PLD"/>
    <property type="match status" value="1"/>
</dbReference>
<dbReference type="GO" id="GO:0032049">
    <property type="term" value="P:cardiolipin biosynthetic process"/>
    <property type="evidence" value="ECO:0007669"/>
    <property type="project" value="UniProtKB-ARBA"/>
</dbReference>
<dbReference type="PANTHER" id="PTHR21248">
    <property type="entry name" value="CARDIOLIPIN SYNTHASE"/>
    <property type="match status" value="1"/>
</dbReference>
<dbReference type="AlphaFoldDB" id="A0A7W2AE00"/>
<dbReference type="PANTHER" id="PTHR21248:SF22">
    <property type="entry name" value="PHOSPHOLIPASE D"/>
    <property type="match status" value="1"/>
</dbReference>
<feature type="domain" description="PLD phosphodiesterase" evidence="2">
    <location>
        <begin position="307"/>
        <end position="334"/>
    </location>
</feature>
<dbReference type="GO" id="GO:0030572">
    <property type="term" value="F:phosphatidyltransferase activity"/>
    <property type="evidence" value="ECO:0007669"/>
    <property type="project" value="UniProtKB-ARBA"/>
</dbReference>
<accession>A0A7W2AE00</accession>
<keyword evidence="4" id="KW-1185">Reference proteome</keyword>
<sequence length="517" mass="56837">MSTLNNEFIKSYSQTIDNRAEPVPPLWVQREKQRPSSPIRKSGARVRDTLLCDESLATDVIRVISGAKEMLVLCTFLLADNDVEQATLEAEERGVRVYCLIAAEARLDREDPEGEFDKKVLAQHKAMLKKLAGRVMFRTSSSFHAKVVLADPFTSIANGVLLTANLTTDAMKRNEELLLQLELQEVKQLAGYLKWAIWEAAEHESIESGEFRAVKPLSHISDPKIELPVVATTSCSRQIANEALAMIERAQAEILVSCFGWDLDHPVVQALAKKAKSGIPVTVFARIRPASMPALEFLTQSGARIYGFKWLHAKALVVDGQQAMVMSANLQEHGLDKGFELGVMFDDVRLEELKHTLAYWQSAAKWELKTGGTVGDVVGLVQIWDGKAFSDANIESQMHLTLKDVEASSAETLTAAMPELPSSGKLPHLAHELKCQWNVVAPSLAKGAKPKLRKFPAEQLSQGKATQKQSEPKSVPYDPPAFTEAGGRVVVAIKSPRQLSSAMQLKAELNASAIVVE</sequence>
<dbReference type="Gene3D" id="3.30.870.10">
    <property type="entry name" value="Endonuclease Chain A"/>
    <property type="match status" value="2"/>
</dbReference>
<evidence type="ECO:0000313" key="3">
    <source>
        <dbReference type="EMBL" id="MBA4503713.1"/>
    </source>
</evidence>
<reference evidence="3 4" key="1">
    <citation type="submission" date="2020-07" db="EMBL/GenBank/DDBJ databases">
        <title>Bacterium isolated from marien macroalgae.</title>
        <authorList>
            <person name="Zhu K."/>
            <person name="Lu D."/>
            <person name="Du Z."/>
        </authorList>
    </citation>
    <scope>NUCLEOTIDE SEQUENCE [LARGE SCALE GENOMIC DNA]</scope>
    <source>
        <strain evidence="3 4">3-1745</strain>
    </source>
</reference>
<dbReference type="EMBL" id="JACEMT010000055">
    <property type="protein sequence ID" value="MBA4503713.1"/>
    <property type="molecule type" value="Genomic_DNA"/>
</dbReference>
<evidence type="ECO:0000313" key="4">
    <source>
        <dbReference type="Proteomes" id="UP000538931"/>
    </source>
</evidence>
<evidence type="ECO:0000256" key="1">
    <source>
        <dbReference type="SAM" id="MobiDB-lite"/>
    </source>
</evidence>
<organism evidence="3 4">
    <name type="scientific">Marinobacterium marinum</name>
    <dbReference type="NCBI Taxonomy" id="2756129"/>
    <lineage>
        <taxon>Bacteria</taxon>
        <taxon>Pseudomonadati</taxon>
        <taxon>Pseudomonadota</taxon>
        <taxon>Gammaproteobacteria</taxon>
        <taxon>Oceanospirillales</taxon>
        <taxon>Oceanospirillaceae</taxon>
        <taxon>Marinobacterium</taxon>
    </lineage>
</organism>
<dbReference type="Proteomes" id="UP000538931">
    <property type="component" value="Unassembled WGS sequence"/>
</dbReference>
<name>A0A7W2AE00_9GAMM</name>
<protein>
    <recommendedName>
        <fullName evidence="2">PLD phosphodiesterase domain-containing protein</fullName>
    </recommendedName>
</protein>
<dbReference type="SUPFAM" id="SSF56024">
    <property type="entry name" value="Phospholipase D/nuclease"/>
    <property type="match status" value="2"/>
</dbReference>
<evidence type="ECO:0000259" key="2">
    <source>
        <dbReference type="PROSITE" id="PS50035"/>
    </source>
</evidence>
<gene>
    <name evidence="3" type="ORF">H1S06_15245</name>
</gene>